<keyword evidence="4 6" id="KW-0862">Zinc</keyword>
<name>A0A8R7PQR6_TRIUA</name>
<keyword evidence="1 6" id="KW-0479">Metal-binding</keyword>
<organism evidence="9 10">
    <name type="scientific">Triticum urartu</name>
    <name type="common">Red wild einkorn</name>
    <name type="synonym">Crithodium urartu</name>
    <dbReference type="NCBI Taxonomy" id="4572"/>
    <lineage>
        <taxon>Eukaryota</taxon>
        <taxon>Viridiplantae</taxon>
        <taxon>Streptophyta</taxon>
        <taxon>Embryophyta</taxon>
        <taxon>Tracheophyta</taxon>
        <taxon>Spermatophyta</taxon>
        <taxon>Magnoliopsida</taxon>
        <taxon>Liliopsida</taxon>
        <taxon>Poales</taxon>
        <taxon>Poaceae</taxon>
        <taxon>BOP clade</taxon>
        <taxon>Pooideae</taxon>
        <taxon>Triticodae</taxon>
        <taxon>Triticeae</taxon>
        <taxon>Triticinae</taxon>
        <taxon>Triticum</taxon>
    </lineage>
</organism>
<evidence type="ECO:0000256" key="1">
    <source>
        <dbReference type="ARBA" id="ARBA00022723"/>
    </source>
</evidence>
<dbReference type="GO" id="GO:0003729">
    <property type="term" value="F:mRNA binding"/>
    <property type="evidence" value="ECO:0007669"/>
    <property type="project" value="InterPro"/>
</dbReference>
<accession>A0A8R7PQR6</accession>
<keyword evidence="3 6" id="KW-0863">Zinc-finger</keyword>
<feature type="region of interest" description="Disordered" evidence="7">
    <location>
        <begin position="201"/>
        <end position="220"/>
    </location>
</feature>
<proteinExistence type="predicted"/>
<reference evidence="10" key="1">
    <citation type="journal article" date="2013" name="Nature">
        <title>Draft genome of the wheat A-genome progenitor Triticum urartu.</title>
        <authorList>
            <person name="Ling H.Q."/>
            <person name="Zhao S."/>
            <person name="Liu D."/>
            <person name="Wang J."/>
            <person name="Sun H."/>
            <person name="Zhang C."/>
            <person name="Fan H."/>
            <person name="Li D."/>
            <person name="Dong L."/>
            <person name="Tao Y."/>
            <person name="Gao C."/>
            <person name="Wu H."/>
            <person name="Li Y."/>
            <person name="Cui Y."/>
            <person name="Guo X."/>
            <person name="Zheng S."/>
            <person name="Wang B."/>
            <person name="Yu K."/>
            <person name="Liang Q."/>
            <person name="Yang W."/>
            <person name="Lou X."/>
            <person name="Chen J."/>
            <person name="Feng M."/>
            <person name="Jian J."/>
            <person name="Zhang X."/>
            <person name="Luo G."/>
            <person name="Jiang Y."/>
            <person name="Liu J."/>
            <person name="Wang Z."/>
            <person name="Sha Y."/>
            <person name="Zhang B."/>
            <person name="Wu H."/>
            <person name="Tang D."/>
            <person name="Shen Q."/>
            <person name="Xue P."/>
            <person name="Zou S."/>
            <person name="Wang X."/>
            <person name="Liu X."/>
            <person name="Wang F."/>
            <person name="Yang Y."/>
            <person name="An X."/>
            <person name="Dong Z."/>
            <person name="Zhang K."/>
            <person name="Zhang X."/>
            <person name="Luo M.C."/>
            <person name="Dvorak J."/>
            <person name="Tong Y."/>
            <person name="Wang J."/>
            <person name="Yang H."/>
            <person name="Li Z."/>
            <person name="Wang D."/>
            <person name="Zhang A."/>
            <person name="Wang J."/>
        </authorList>
    </citation>
    <scope>NUCLEOTIDE SEQUENCE</scope>
    <source>
        <strain evidence="10">cv. G1812</strain>
    </source>
</reference>
<dbReference type="PANTHER" id="PTHR12547:SF167">
    <property type="entry name" value="ZINC FINGER CCCH DOMAIN-CONTAINING PROTEIN 1"/>
    <property type="match status" value="1"/>
</dbReference>
<dbReference type="PROSITE" id="PS50103">
    <property type="entry name" value="ZF_C3H1"/>
    <property type="match status" value="1"/>
</dbReference>
<evidence type="ECO:0000256" key="2">
    <source>
        <dbReference type="ARBA" id="ARBA00022737"/>
    </source>
</evidence>
<reference evidence="9" key="3">
    <citation type="submission" date="2022-06" db="UniProtKB">
        <authorList>
            <consortium name="EnsemblPlants"/>
        </authorList>
    </citation>
    <scope>IDENTIFICATION</scope>
</reference>
<dbReference type="GO" id="GO:0008270">
    <property type="term" value="F:zinc ion binding"/>
    <property type="evidence" value="ECO:0007669"/>
    <property type="project" value="UniProtKB-KW"/>
</dbReference>
<keyword evidence="10" id="KW-1185">Reference proteome</keyword>
<sequence>MPIETETPISFAILSTASKPKRFQPDPDRGGRKSPEIQAPSFRRPAAMEGESAAAPTRRWAENVIVLSSGRPPRSEEAAVVAGQGQHQRTDAPPEKLYYKTRLCDKYEATGRCVYEDGCTFAHGRAELRPPVPPHAHAVWRRPPDQEHGGRIVYGGGKAWHNFRDRGHFGDKLAFPHAAAPAPPGHAIRITGDQKLLADERRSATPPAMPSPAPRYTAPGPARAFAPVPAPAARDRLGQIPVEDGGKKSNRLMLMSLRKTSGIYGDWPEQF</sequence>
<dbReference type="Pfam" id="PF00642">
    <property type="entry name" value="zf-CCCH"/>
    <property type="match status" value="1"/>
</dbReference>
<feature type="region of interest" description="Disordered" evidence="7">
    <location>
        <begin position="1"/>
        <end position="57"/>
    </location>
</feature>
<feature type="domain" description="C3H1-type" evidence="8">
    <location>
        <begin position="98"/>
        <end position="126"/>
    </location>
</feature>
<evidence type="ECO:0000259" key="8">
    <source>
        <dbReference type="PROSITE" id="PS50103"/>
    </source>
</evidence>
<dbReference type="SUPFAM" id="SSF90229">
    <property type="entry name" value="CCCH zinc finger"/>
    <property type="match status" value="1"/>
</dbReference>
<dbReference type="InterPro" id="IPR045877">
    <property type="entry name" value="ZFP36-like"/>
</dbReference>
<dbReference type="GO" id="GO:0051252">
    <property type="term" value="P:regulation of RNA metabolic process"/>
    <property type="evidence" value="ECO:0007669"/>
    <property type="project" value="UniProtKB-ARBA"/>
</dbReference>
<reference evidence="9" key="2">
    <citation type="submission" date="2018-03" db="EMBL/GenBank/DDBJ databases">
        <title>The Triticum urartu genome reveals the dynamic nature of wheat genome evolution.</title>
        <authorList>
            <person name="Ling H."/>
            <person name="Ma B."/>
            <person name="Shi X."/>
            <person name="Liu H."/>
            <person name="Dong L."/>
            <person name="Sun H."/>
            <person name="Cao Y."/>
            <person name="Gao Q."/>
            <person name="Zheng S."/>
            <person name="Li Y."/>
            <person name="Yu Y."/>
            <person name="Du H."/>
            <person name="Qi M."/>
            <person name="Li Y."/>
            <person name="Yu H."/>
            <person name="Cui Y."/>
            <person name="Wang N."/>
            <person name="Chen C."/>
            <person name="Wu H."/>
            <person name="Zhao Y."/>
            <person name="Zhang J."/>
            <person name="Li Y."/>
            <person name="Zhou W."/>
            <person name="Zhang B."/>
            <person name="Hu W."/>
            <person name="Eijk M."/>
            <person name="Tang J."/>
            <person name="Witsenboer H."/>
            <person name="Zhao S."/>
            <person name="Li Z."/>
            <person name="Zhang A."/>
            <person name="Wang D."/>
            <person name="Liang C."/>
        </authorList>
    </citation>
    <scope>NUCLEOTIDE SEQUENCE [LARGE SCALE GENOMIC DNA]</scope>
    <source>
        <strain evidence="9">cv. G1812</strain>
    </source>
</reference>
<evidence type="ECO:0000256" key="5">
    <source>
        <dbReference type="ARBA" id="ARBA00023125"/>
    </source>
</evidence>
<dbReference type="EnsemblPlants" id="TuG1812G0300001564.01.T01">
    <property type="protein sequence ID" value="TuG1812G0300001564.01.T01"/>
    <property type="gene ID" value="TuG1812G0300001564.01"/>
</dbReference>
<evidence type="ECO:0000313" key="9">
    <source>
        <dbReference type="EnsemblPlants" id="TuG1812G0300001564.01.T01"/>
    </source>
</evidence>
<dbReference type="PANTHER" id="PTHR12547">
    <property type="entry name" value="CCCH ZINC FINGER/TIS11-RELATED"/>
    <property type="match status" value="1"/>
</dbReference>
<dbReference type="FunFam" id="4.10.1000.10:FF:000003">
    <property type="entry name" value="Zinc finger CCCH domain-containing protein"/>
    <property type="match status" value="1"/>
</dbReference>
<dbReference type="InterPro" id="IPR036855">
    <property type="entry name" value="Znf_CCCH_sf"/>
</dbReference>
<gene>
    <name evidence="9" type="primary">LOC125548119</name>
</gene>
<evidence type="ECO:0000256" key="6">
    <source>
        <dbReference type="PROSITE-ProRule" id="PRU00723"/>
    </source>
</evidence>
<protein>
    <recommendedName>
        <fullName evidence="8">C3H1-type domain-containing protein</fullName>
    </recommendedName>
</protein>
<feature type="zinc finger region" description="C3H1-type" evidence="6">
    <location>
        <begin position="98"/>
        <end position="126"/>
    </location>
</feature>
<feature type="compositionally biased region" description="Basic and acidic residues" evidence="7">
    <location>
        <begin position="23"/>
        <end position="35"/>
    </location>
</feature>
<dbReference type="Proteomes" id="UP000015106">
    <property type="component" value="Chromosome 3"/>
</dbReference>
<dbReference type="Gene3D" id="4.10.1000.10">
    <property type="entry name" value="Zinc finger, CCCH-type"/>
    <property type="match status" value="1"/>
</dbReference>
<evidence type="ECO:0000256" key="3">
    <source>
        <dbReference type="ARBA" id="ARBA00022771"/>
    </source>
</evidence>
<dbReference type="SMART" id="SM00356">
    <property type="entry name" value="ZnF_C3H1"/>
    <property type="match status" value="1"/>
</dbReference>
<evidence type="ECO:0000256" key="4">
    <source>
        <dbReference type="ARBA" id="ARBA00022833"/>
    </source>
</evidence>
<dbReference type="AlphaFoldDB" id="A0A8R7PQR6"/>
<dbReference type="GO" id="GO:0003677">
    <property type="term" value="F:DNA binding"/>
    <property type="evidence" value="ECO:0007669"/>
    <property type="project" value="UniProtKB-KW"/>
</dbReference>
<keyword evidence="2" id="KW-0677">Repeat</keyword>
<dbReference type="GO" id="GO:0010468">
    <property type="term" value="P:regulation of gene expression"/>
    <property type="evidence" value="ECO:0007669"/>
    <property type="project" value="UniProtKB-ARBA"/>
</dbReference>
<dbReference type="Gramene" id="TuG1812G0300001564.01.T01">
    <property type="protein sequence ID" value="TuG1812G0300001564.01.T01"/>
    <property type="gene ID" value="TuG1812G0300001564.01"/>
</dbReference>
<keyword evidence="5" id="KW-0238">DNA-binding</keyword>
<evidence type="ECO:0000256" key="7">
    <source>
        <dbReference type="SAM" id="MobiDB-lite"/>
    </source>
</evidence>
<dbReference type="InterPro" id="IPR000571">
    <property type="entry name" value="Znf_CCCH"/>
</dbReference>
<evidence type="ECO:0000313" key="10">
    <source>
        <dbReference type="Proteomes" id="UP000015106"/>
    </source>
</evidence>